<gene>
    <name evidence="1" type="ORF">F8M41_017985</name>
</gene>
<keyword evidence="2" id="KW-1185">Reference proteome</keyword>
<dbReference type="AlphaFoldDB" id="A0A8H4AME0"/>
<name>A0A8H4AME0_GIGMA</name>
<proteinExistence type="predicted"/>
<reference evidence="1 2" key="1">
    <citation type="journal article" date="2019" name="Environ. Microbiol.">
        <title>At the nexus of three kingdoms: the genome of the mycorrhizal fungus Gigaspora margarita provides insights into plant, endobacterial and fungal interactions.</title>
        <authorList>
            <person name="Venice F."/>
            <person name="Ghignone S."/>
            <person name="Salvioli di Fossalunga A."/>
            <person name="Amselem J."/>
            <person name="Novero M."/>
            <person name="Xianan X."/>
            <person name="Sedzielewska Toro K."/>
            <person name="Morin E."/>
            <person name="Lipzen A."/>
            <person name="Grigoriev I.V."/>
            <person name="Henrissat B."/>
            <person name="Martin F.M."/>
            <person name="Bonfante P."/>
        </authorList>
    </citation>
    <scope>NUCLEOTIDE SEQUENCE [LARGE SCALE GENOMIC DNA]</scope>
    <source>
        <strain evidence="1 2">BEG34</strain>
    </source>
</reference>
<evidence type="ECO:0000313" key="2">
    <source>
        <dbReference type="Proteomes" id="UP000439903"/>
    </source>
</evidence>
<organism evidence="1 2">
    <name type="scientific">Gigaspora margarita</name>
    <dbReference type="NCBI Taxonomy" id="4874"/>
    <lineage>
        <taxon>Eukaryota</taxon>
        <taxon>Fungi</taxon>
        <taxon>Fungi incertae sedis</taxon>
        <taxon>Mucoromycota</taxon>
        <taxon>Glomeromycotina</taxon>
        <taxon>Glomeromycetes</taxon>
        <taxon>Diversisporales</taxon>
        <taxon>Gigasporaceae</taxon>
        <taxon>Gigaspora</taxon>
    </lineage>
</organism>
<comment type="caution">
    <text evidence="1">The sequence shown here is derived from an EMBL/GenBank/DDBJ whole genome shotgun (WGS) entry which is preliminary data.</text>
</comment>
<evidence type="ECO:0000313" key="1">
    <source>
        <dbReference type="EMBL" id="KAF0512515.1"/>
    </source>
</evidence>
<dbReference type="Proteomes" id="UP000439903">
    <property type="component" value="Unassembled WGS sequence"/>
</dbReference>
<accession>A0A8H4AME0</accession>
<sequence length="128" mass="14975">MRKRYYDDTAFFYDIPRPENLSDWAYISEEDEVAHDHMKEQKEKKLEKKAIEKRKELEDAPVEKLAKKGQFYSSDYDKQALCSRKKEYKTGESASMGKIRGALKYTAEYTSEESLNNESVVSVEKALI</sequence>
<dbReference type="EMBL" id="WTPW01000424">
    <property type="protein sequence ID" value="KAF0512515.1"/>
    <property type="molecule type" value="Genomic_DNA"/>
</dbReference>
<protein>
    <submittedName>
        <fullName evidence="1">Uncharacterized protein</fullName>
    </submittedName>
</protein>